<dbReference type="AlphaFoldDB" id="A0A8K0SQA8"/>
<dbReference type="SUPFAM" id="SSF51412">
    <property type="entry name" value="Inosine monophosphate dehydrogenase (IMPDH)"/>
    <property type="match status" value="1"/>
</dbReference>
<dbReference type="PANTHER" id="PTHR32332:SF34">
    <property type="entry name" value="2-NITROPROPANE DIOXYGENASE FAMILY, PUTATIVE-RELATED"/>
    <property type="match status" value="1"/>
</dbReference>
<gene>
    <name evidence="1" type="ORF">B0I35DRAFT_481231</name>
</gene>
<keyword evidence="2" id="KW-1185">Reference proteome</keyword>
<evidence type="ECO:0008006" key="3">
    <source>
        <dbReference type="Google" id="ProtNLM"/>
    </source>
</evidence>
<dbReference type="Proteomes" id="UP000813444">
    <property type="component" value="Unassembled WGS sequence"/>
</dbReference>
<dbReference type="EMBL" id="JAGPNK010000011">
    <property type="protein sequence ID" value="KAH7311240.1"/>
    <property type="molecule type" value="Genomic_DNA"/>
</dbReference>
<proteinExistence type="predicted"/>
<dbReference type="InterPro" id="IPR013785">
    <property type="entry name" value="Aldolase_TIM"/>
</dbReference>
<evidence type="ECO:0000313" key="1">
    <source>
        <dbReference type="EMBL" id="KAH7311240.1"/>
    </source>
</evidence>
<accession>A0A8K0SQA8</accession>
<reference evidence="1" key="1">
    <citation type="journal article" date="2021" name="Nat. Commun.">
        <title>Genetic determinants of endophytism in the Arabidopsis root mycobiome.</title>
        <authorList>
            <person name="Mesny F."/>
            <person name="Miyauchi S."/>
            <person name="Thiergart T."/>
            <person name="Pickel B."/>
            <person name="Atanasova L."/>
            <person name="Karlsson M."/>
            <person name="Huettel B."/>
            <person name="Barry K.W."/>
            <person name="Haridas S."/>
            <person name="Chen C."/>
            <person name="Bauer D."/>
            <person name="Andreopoulos W."/>
            <person name="Pangilinan J."/>
            <person name="LaButti K."/>
            <person name="Riley R."/>
            <person name="Lipzen A."/>
            <person name="Clum A."/>
            <person name="Drula E."/>
            <person name="Henrissat B."/>
            <person name="Kohler A."/>
            <person name="Grigoriev I.V."/>
            <person name="Martin F.M."/>
            <person name="Hacquard S."/>
        </authorList>
    </citation>
    <scope>NUCLEOTIDE SEQUENCE</scope>
    <source>
        <strain evidence="1">MPI-CAGE-CH-0235</strain>
    </source>
</reference>
<organism evidence="1 2">
    <name type="scientific">Stachybotrys elegans</name>
    <dbReference type="NCBI Taxonomy" id="80388"/>
    <lineage>
        <taxon>Eukaryota</taxon>
        <taxon>Fungi</taxon>
        <taxon>Dikarya</taxon>
        <taxon>Ascomycota</taxon>
        <taxon>Pezizomycotina</taxon>
        <taxon>Sordariomycetes</taxon>
        <taxon>Hypocreomycetidae</taxon>
        <taxon>Hypocreales</taxon>
        <taxon>Stachybotryaceae</taxon>
        <taxon>Stachybotrys</taxon>
    </lineage>
</organism>
<comment type="caution">
    <text evidence="1">The sequence shown here is derived from an EMBL/GenBank/DDBJ whole genome shotgun (WGS) entry which is preliminary data.</text>
</comment>
<name>A0A8K0SQA8_9HYPO</name>
<dbReference type="Gene3D" id="3.20.20.70">
    <property type="entry name" value="Aldolase class I"/>
    <property type="match status" value="1"/>
</dbReference>
<dbReference type="OrthoDB" id="2349068at2759"/>
<sequence length="141" mass="15388">MVPFQNYLPWVKAPLIANAPMAGFAGGRLASAVTLARGLGFIGVVNNMDELRENLRIATNLTAAQGASKTLPVGVGLLPFACKLEDALPVLSEYKPAVVWLFAAKELDDYAQWAEQIRAATPHTMLWIRCDEQRLHPGVFL</sequence>
<evidence type="ECO:0000313" key="2">
    <source>
        <dbReference type="Proteomes" id="UP000813444"/>
    </source>
</evidence>
<protein>
    <recommendedName>
        <fullName evidence="3">Nitronate monooxygenase domain-containing protein</fullName>
    </recommendedName>
</protein>
<dbReference type="PANTHER" id="PTHR32332">
    <property type="entry name" value="2-NITROPROPANE DIOXYGENASE"/>
    <property type="match status" value="1"/>
</dbReference>